<feature type="domain" description="Phage neck terminator protein gp12-like" evidence="1">
    <location>
        <begin position="11"/>
        <end position="154"/>
    </location>
</feature>
<dbReference type="RefSeq" id="WP_191706928.1">
    <property type="nucleotide sequence ID" value="NZ_JACSQA010000007.1"/>
</dbReference>
<evidence type="ECO:0000313" key="2">
    <source>
        <dbReference type="EMBL" id="MBD8026425.1"/>
    </source>
</evidence>
<dbReference type="EMBL" id="JACSQA010000007">
    <property type="protein sequence ID" value="MBD8026425.1"/>
    <property type="molecule type" value="Genomic_DNA"/>
</dbReference>
<dbReference type="Pfam" id="PF23961">
    <property type="entry name" value="Phage_tail_terminator_9"/>
    <property type="match status" value="1"/>
</dbReference>
<name>A0ABR8XAT8_9BACL</name>
<keyword evidence="3" id="KW-1185">Reference proteome</keyword>
<proteinExistence type="predicted"/>
<reference evidence="2 3" key="1">
    <citation type="submission" date="2020-08" db="EMBL/GenBank/DDBJ databases">
        <title>A Genomic Blueprint of the Chicken Gut Microbiome.</title>
        <authorList>
            <person name="Gilroy R."/>
            <person name="Ravi A."/>
            <person name="Getino M."/>
            <person name="Pursley I."/>
            <person name="Horton D.L."/>
            <person name="Alikhan N.-F."/>
            <person name="Baker D."/>
            <person name="Gharbi K."/>
            <person name="Hall N."/>
            <person name="Watson M."/>
            <person name="Adriaenssens E.M."/>
            <person name="Foster-Nyarko E."/>
            <person name="Jarju S."/>
            <person name="Secka A."/>
            <person name="Antonio M."/>
            <person name="Oren A."/>
            <person name="Chaudhuri R."/>
            <person name="La Ragione R.M."/>
            <person name="Hildebrand F."/>
            <person name="Pallen M.J."/>
        </authorList>
    </citation>
    <scope>NUCLEOTIDE SEQUENCE [LARGE SCALE GENOMIC DNA]</scope>
    <source>
        <strain evidence="2 3">Re31</strain>
    </source>
</reference>
<organism evidence="2 3">
    <name type="scientific">Ureibacillus galli</name>
    <dbReference type="NCBI Taxonomy" id="2762222"/>
    <lineage>
        <taxon>Bacteria</taxon>
        <taxon>Bacillati</taxon>
        <taxon>Bacillota</taxon>
        <taxon>Bacilli</taxon>
        <taxon>Bacillales</taxon>
        <taxon>Caryophanaceae</taxon>
        <taxon>Ureibacillus</taxon>
    </lineage>
</organism>
<evidence type="ECO:0000313" key="3">
    <source>
        <dbReference type="Proteomes" id="UP000640930"/>
    </source>
</evidence>
<dbReference type="Proteomes" id="UP000640930">
    <property type="component" value="Unassembled WGS sequence"/>
</dbReference>
<comment type="caution">
    <text evidence="2">The sequence shown here is derived from an EMBL/GenBank/DDBJ whole genome shotgun (WGS) entry which is preliminary data.</text>
</comment>
<protein>
    <recommendedName>
        <fullName evidence="1">Phage neck terminator protein gp12-like domain-containing protein</fullName>
    </recommendedName>
</protein>
<dbReference type="NCBIfam" id="NF047498">
    <property type="entry name" value="LIC_12616_fam"/>
    <property type="match status" value="1"/>
</dbReference>
<sequence length="156" mass="17606">MIQYDDVWLPLQNGLSSYLGIPVIQAEDVGDQPPYPFISIKKTTNGSNVGQVIESIKDRTKTIEQDTEMVFSITCNAAKIEDADNYANKARAYFLGKGHIDLSDHNITIVDVLNATSRDVFLTVDYERRVGFDLRLRMRGEESFEIDVIETISINN</sequence>
<dbReference type="InterPro" id="IPR057087">
    <property type="entry name" value="Gp12-like"/>
</dbReference>
<accession>A0ABR8XAT8</accession>
<gene>
    <name evidence="2" type="ORF">H9636_07105</name>
</gene>
<evidence type="ECO:0000259" key="1">
    <source>
        <dbReference type="Pfam" id="PF23961"/>
    </source>
</evidence>